<dbReference type="AlphaFoldDB" id="A0A6N2SEM4"/>
<dbReference type="Pfam" id="PF08401">
    <property type="entry name" value="ArdcN"/>
    <property type="match status" value="1"/>
</dbReference>
<feature type="region of interest" description="Disordered" evidence="1">
    <location>
        <begin position="316"/>
        <end position="338"/>
    </location>
</feature>
<accession>A0A6N2SEM4</accession>
<dbReference type="RefSeq" id="WP_156353437.1">
    <property type="nucleotide sequence ID" value="NZ_CACRST010000010.1"/>
</dbReference>
<reference evidence="4" key="1">
    <citation type="submission" date="2019-11" db="EMBL/GenBank/DDBJ databases">
        <authorList>
            <person name="Feng L."/>
        </authorList>
    </citation>
    <scope>NUCLEOTIDE SEQUENCE</scope>
    <source>
        <strain evidence="4">BgluceraseaLFYP119</strain>
    </source>
</reference>
<evidence type="ECO:0000313" key="4">
    <source>
        <dbReference type="EMBL" id="VYS91409.1"/>
    </source>
</evidence>
<dbReference type="Pfam" id="PF18818">
    <property type="entry name" value="MPTase-PolyVal"/>
    <property type="match status" value="1"/>
</dbReference>
<protein>
    <submittedName>
        <fullName evidence="4">DNA primase TraC</fullName>
        <ecNumber evidence="4">2.7.7.-</ecNumber>
    </submittedName>
</protein>
<feature type="domain" description="Polyvalent protein metallopeptidase" evidence="3">
    <location>
        <begin position="161"/>
        <end position="276"/>
    </location>
</feature>
<feature type="domain" description="N-terminal" evidence="2">
    <location>
        <begin position="12"/>
        <end position="107"/>
    </location>
</feature>
<evidence type="ECO:0000259" key="2">
    <source>
        <dbReference type="Pfam" id="PF08401"/>
    </source>
</evidence>
<sequence length="338" mass="39727">MPKVNIYDIFQAKLMERLQQSIDSGEPFQWVKPWKYGVNYSCSYFTPKKPFAFLNQMLLEPGEYLTFSRIQELHREKPEIKIKKGARQCQVFQYYPVFRKEKDGSLTLDKDGNPVIQHFSFRYTNEYHISDLEGLESHFKYEAYEHQISEDTKLADEVIEAYCREHQVQICVREGSSRAFYRKGDHSISLPEKNQFPNIAEYYSTVFHELGHSTMKENSREDLSYAQEELVAEITASTLCGMFHLENRESGENHVAYLRSWLKHVKEENPKALVSACYAAQKASDLVLGNRKIFLEERNRAGLEDGWEKEVEKQADFHKQANIKTEQQKKRQHSRKGR</sequence>
<name>A0A6N2SEM4_9FIRM</name>
<keyword evidence="4" id="KW-0808">Transferase</keyword>
<dbReference type="EC" id="2.7.7.-" evidence="4"/>
<proteinExistence type="predicted"/>
<dbReference type="GO" id="GO:0016779">
    <property type="term" value="F:nucleotidyltransferase activity"/>
    <property type="evidence" value="ECO:0007669"/>
    <property type="project" value="UniProtKB-KW"/>
</dbReference>
<dbReference type="EMBL" id="CACRST010000010">
    <property type="protein sequence ID" value="VYS91409.1"/>
    <property type="molecule type" value="Genomic_DNA"/>
</dbReference>
<organism evidence="4">
    <name type="scientific">Blautia glucerasea</name>
    <dbReference type="NCBI Taxonomy" id="536633"/>
    <lineage>
        <taxon>Bacteria</taxon>
        <taxon>Bacillati</taxon>
        <taxon>Bacillota</taxon>
        <taxon>Clostridia</taxon>
        <taxon>Lachnospirales</taxon>
        <taxon>Lachnospiraceae</taxon>
        <taxon>Blautia</taxon>
    </lineage>
</organism>
<dbReference type="InterPro" id="IPR041459">
    <property type="entry name" value="MPTase-PolyVal"/>
</dbReference>
<keyword evidence="4" id="KW-0548">Nucleotidyltransferase</keyword>
<evidence type="ECO:0000259" key="3">
    <source>
        <dbReference type="Pfam" id="PF18818"/>
    </source>
</evidence>
<evidence type="ECO:0000256" key="1">
    <source>
        <dbReference type="SAM" id="MobiDB-lite"/>
    </source>
</evidence>
<gene>
    <name evidence="4" type="primary">traC</name>
    <name evidence="4" type="ORF">BGLFYP119_01087</name>
</gene>
<dbReference type="InterPro" id="IPR013610">
    <property type="entry name" value="ArdC_N"/>
</dbReference>